<evidence type="ECO:0000313" key="2">
    <source>
        <dbReference type="EMBL" id="KIW46213.1"/>
    </source>
</evidence>
<dbReference type="PANTHER" id="PTHR33112">
    <property type="entry name" value="DOMAIN PROTEIN, PUTATIVE-RELATED"/>
    <property type="match status" value="1"/>
</dbReference>
<dbReference type="RefSeq" id="XP_016266429.1">
    <property type="nucleotide sequence ID" value="XM_016402532.1"/>
</dbReference>
<proteinExistence type="predicted"/>
<sequence length="747" mass="84785">MLCGSCQKIWARIDSGLPCDKQTSEPSLFEYAQQPNTWTGSHHTSDGSFVSAVQDNCYICTTIERDCTRELRKQAALFRTFYQLQSTDNPDQDGRRYDLDFTVEILRGQPPIPQRHVFDCSGIFKILPKQGMFLIRIIWWLKLIERVAISVPMNPLPITKNTFSTACEKLVRRWLEDCCKCHKHCTQRFDTTKSSRKQLLTGYPTRILNISAARGEKFSLELSENLSKLPEYVTLSHCWNRSMPLKLETGNIDELKAGMPLSKLSKRFQDAVKIARWMGIDYIWIDALCIIQNSKSDWVLEASRMGEIYSNSYCNIAATSSEENKGCFTDRPRELVEPCAVSDPLSDDPEKTHILGYNDFWCNSLLDTALHNRGWVIQERLLSPRTIHFGQEQIFWECREIKACEAYPEGIPEAFCDWRTRAWGRLDEALIENGKYSKGTMAQQHPSFLQRLCAWLKGTTMPMSATTAPSPGLPTAYEFWSRTVERYMECKLTYQQDKLVAISGIARKIQEATGERYLAGLWDNSSLAPSLLWYVLGRRQADSTASVRYRSVEDDCRAPSWSWASMEAKIVWHWPVGCESVLIKISGKEVNTTVGTELTGVASAKLHIEGHLSEAKLRIAGHDQDGYATEDGCYALQLKSQATSSQQITELEPAVFLDTPLLPDHCVDVHLLPVCTGWNGLTGDIDTQLSGLVLKKVTCRFEAKYERIGIFGLDQTQAYLLYGLGSEKTNDFNEYITNLERSVITIV</sequence>
<gene>
    <name evidence="2" type="ORF">PV06_01896</name>
</gene>
<protein>
    <recommendedName>
        <fullName evidence="1">Heterokaryon incompatibility domain-containing protein</fullName>
    </recommendedName>
</protein>
<dbReference type="PANTHER" id="PTHR33112:SF10">
    <property type="entry name" value="TOL"/>
    <property type="match status" value="1"/>
</dbReference>
<evidence type="ECO:0000259" key="1">
    <source>
        <dbReference type="Pfam" id="PF06985"/>
    </source>
</evidence>
<organism evidence="2 3">
    <name type="scientific">Exophiala oligosperma</name>
    <dbReference type="NCBI Taxonomy" id="215243"/>
    <lineage>
        <taxon>Eukaryota</taxon>
        <taxon>Fungi</taxon>
        <taxon>Dikarya</taxon>
        <taxon>Ascomycota</taxon>
        <taxon>Pezizomycotina</taxon>
        <taxon>Eurotiomycetes</taxon>
        <taxon>Chaetothyriomycetidae</taxon>
        <taxon>Chaetothyriales</taxon>
        <taxon>Herpotrichiellaceae</taxon>
        <taxon>Exophiala</taxon>
    </lineage>
</organism>
<dbReference type="HOGENOM" id="CLU_002639_3_0_1"/>
<reference evidence="2 3" key="1">
    <citation type="submission" date="2015-01" db="EMBL/GenBank/DDBJ databases">
        <title>The Genome Sequence of Exophiala oligosperma CBS72588.</title>
        <authorList>
            <consortium name="The Broad Institute Genomics Platform"/>
            <person name="Cuomo C."/>
            <person name="de Hoog S."/>
            <person name="Gorbushina A."/>
            <person name="Stielow B."/>
            <person name="Teixiera M."/>
            <person name="Abouelleil A."/>
            <person name="Chapman S.B."/>
            <person name="Priest M."/>
            <person name="Young S.K."/>
            <person name="Wortman J."/>
            <person name="Nusbaum C."/>
            <person name="Birren B."/>
        </authorList>
    </citation>
    <scope>NUCLEOTIDE SEQUENCE [LARGE SCALE GENOMIC DNA]</scope>
    <source>
        <strain evidence="2 3">CBS 72588</strain>
    </source>
</reference>
<dbReference type="OrthoDB" id="4121234at2759"/>
<keyword evidence="3" id="KW-1185">Reference proteome</keyword>
<feature type="domain" description="Heterokaryon incompatibility" evidence="1">
    <location>
        <begin position="232"/>
        <end position="379"/>
    </location>
</feature>
<dbReference type="AlphaFoldDB" id="A0A0D2DT07"/>
<dbReference type="Proteomes" id="UP000053342">
    <property type="component" value="Unassembled WGS sequence"/>
</dbReference>
<dbReference type="VEuPathDB" id="FungiDB:PV06_01896"/>
<dbReference type="EMBL" id="KN847333">
    <property type="protein sequence ID" value="KIW46213.1"/>
    <property type="molecule type" value="Genomic_DNA"/>
</dbReference>
<evidence type="ECO:0000313" key="3">
    <source>
        <dbReference type="Proteomes" id="UP000053342"/>
    </source>
</evidence>
<dbReference type="InterPro" id="IPR010730">
    <property type="entry name" value="HET"/>
</dbReference>
<name>A0A0D2DT07_9EURO</name>
<dbReference type="Pfam" id="PF06985">
    <property type="entry name" value="HET"/>
    <property type="match status" value="1"/>
</dbReference>
<dbReference type="STRING" id="215243.A0A0D2DT07"/>
<dbReference type="GeneID" id="27353970"/>
<accession>A0A0D2DT07</accession>